<sequence>MHDGTISDRLKVDLYCRHYGITFNGFFVFLSSHLACHTALLDCHKPNITGTQLPGKHLTNQHPQRKRW</sequence>
<accession>A0A974DEP1</accession>
<gene>
    <name evidence="2" type="ORF">XELAEV_18018073mg</name>
</gene>
<evidence type="ECO:0000313" key="2">
    <source>
        <dbReference type="EMBL" id="OCT89451.1"/>
    </source>
</evidence>
<reference evidence="3" key="1">
    <citation type="journal article" date="2016" name="Nature">
        <title>Genome evolution in the allotetraploid frog Xenopus laevis.</title>
        <authorList>
            <person name="Session A.M."/>
            <person name="Uno Y."/>
            <person name="Kwon T."/>
            <person name="Chapman J.A."/>
            <person name="Toyoda A."/>
            <person name="Takahashi S."/>
            <person name="Fukui A."/>
            <person name="Hikosaka A."/>
            <person name="Suzuki A."/>
            <person name="Kondo M."/>
            <person name="van Heeringen S.J."/>
            <person name="Quigley I."/>
            <person name="Heinz S."/>
            <person name="Ogino H."/>
            <person name="Ochi H."/>
            <person name="Hellsten U."/>
            <person name="Lyons J.B."/>
            <person name="Simakov O."/>
            <person name="Putnam N."/>
            <person name="Stites J."/>
            <person name="Kuroki Y."/>
            <person name="Tanaka T."/>
            <person name="Michiue T."/>
            <person name="Watanabe M."/>
            <person name="Bogdanovic O."/>
            <person name="Lister R."/>
            <person name="Georgiou G."/>
            <person name="Paranjpe S.S."/>
            <person name="van Kruijsbergen I."/>
            <person name="Shu S."/>
            <person name="Carlson J."/>
            <person name="Kinoshita T."/>
            <person name="Ohta Y."/>
            <person name="Mawaribuchi S."/>
            <person name="Jenkins J."/>
            <person name="Grimwood J."/>
            <person name="Schmutz J."/>
            <person name="Mitros T."/>
            <person name="Mozaffari S.V."/>
            <person name="Suzuki Y."/>
            <person name="Haramoto Y."/>
            <person name="Yamamoto T.S."/>
            <person name="Takagi C."/>
            <person name="Heald R."/>
            <person name="Miller K."/>
            <person name="Haudenschild C."/>
            <person name="Kitzman J."/>
            <person name="Nakayama T."/>
            <person name="Izutsu Y."/>
            <person name="Robert J."/>
            <person name="Fortriede J."/>
            <person name="Burns K."/>
            <person name="Lotay V."/>
            <person name="Karimi K."/>
            <person name="Yasuoka Y."/>
            <person name="Dichmann D.S."/>
            <person name="Flajnik M.F."/>
            <person name="Houston D.W."/>
            <person name="Shendure J."/>
            <person name="DuPasquier L."/>
            <person name="Vize P.D."/>
            <person name="Zorn A.M."/>
            <person name="Ito M."/>
            <person name="Marcotte E.M."/>
            <person name="Wallingford J.B."/>
            <person name="Ito Y."/>
            <person name="Asashima M."/>
            <person name="Ueno N."/>
            <person name="Matsuda Y."/>
            <person name="Veenstra G.J."/>
            <person name="Fujiyama A."/>
            <person name="Harland R.M."/>
            <person name="Taira M."/>
            <person name="Rokhsar D.S."/>
        </authorList>
    </citation>
    <scope>NUCLEOTIDE SEQUENCE [LARGE SCALE GENOMIC DNA]</scope>
    <source>
        <strain evidence="3">J</strain>
    </source>
</reference>
<evidence type="ECO:0000256" key="1">
    <source>
        <dbReference type="SAM" id="MobiDB-lite"/>
    </source>
</evidence>
<name>A0A974DEP1_XENLA</name>
<proteinExistence type="predicted"/>
<dbReference type="Proteomes" id="UP000694892">
    <property type="component" value="Chromosome 3L"/>
</dbReference>
<evidence type="ECO:0000313" key="3">
    <source>
        <dbReference type="Proteomes" id="UP000694892"/>
    </source>
</evidence>
<protein>
    <submittedName>
        <fullName evidence="2">Uncharacterized protein</fullName>
    </submittedName>
</protein>
<dbReference type="EMBL" id="CM004470">
    <property type="protein sequence ID" value="OCT89451.1"/>
    <property type="molecule type" value="Genomic_DNA"/>
</dbReference>
<organism evidence="2 3">
    <name type="scientific">Xenopus laevis</name>
    <name type="common">African clawed frog</name>
    <dbReference type="NCBI Taxonomy" id="8355"/>
    <lineage>
        <taxon>Eukaryota</taxon>
        <taxon>Metazoa</taxon>
        <taxon>Chordata</taxon>
        <taxon>Craniata</taxon>
        <taxon>Vertebrata</taxon>
        <taxon>Euteleostomi</taxon>
        <taxon>Amphibia</taxon>
        <taxon>Batrachia</taxon>
        <taxon>Anura</taxon>
        <taxon>Pipoidea</taxon>
        <taxon>Pipidae</taxon>
        <taxon>Xenopodinae</taxon>
        <taxon>Xenopus</taxon>
        <taxon>Xenopus</taxon>
    </lineage>
</organism>
<dbReference type="AlphaFoldDB" id="A0A974DEP1"/>
<feature type="region of interest" description="Disordered" evidence="1">
    <location>
        <begin position="49"/>
        <end position="68"/>
    </location>
</feature>
<feature type="compositionally biased region" description="Polar residues" evidence="1">
    <location>
        <begin position="49"/>
        <end position="62"/>
    </location>
</feature>